<evidence type="ECO:0000259" key="2">
    <source>
        <dbReference type="Pfam" id="PF21113"/>
    </source>
</evidence>
<dbReference type="InterPro" id="IPR018657">
    <property type="entry name" value="LarA-like_N"/>
</dbReference>
<feature type="domain" description="Lactate racemase C-terminal" evidence="2">
    <location>
        <begin position="279"/>
        <end position="409"/>
    </location>
</feature>
<evidence type="ECO:0000313" key="4">
    <source>
        <dbReference type="Proteomes" id="UP000052008"/>
    </source>
</evidence>
<dbReference type="Pfam" id="PF21113">
    <property type="entry name" value="LarA_C"/>
    <property type="match status" value="1"/>
</dbReference>
<dbReference type="EMBL" id="LIZS01000005">
    <property type="protein sequence ID" value="KPJ54200.1"/>
    <property type="molecule type" value="Genomic_DNA"/>
</dbReference>
<dbReference type="Pfam" id="PF09861">
    <property type="entry name" value="Lar_N"/>
    <property type="match status" value="1"/>
</dbReference>
<dbReference type="STRING" id="1703770.AMJ39_01205"/>
<sequence>MKIAIGPHESFDQIEIPDRNLVGVYGPSSAPEHDEKALLVRALEQPLGRPGLDDFIADAEDVVVLVNDPSRATPTPMALEHVWDAFGTRQVSVVVATGSHRVPNEAGLSYIFGRMLRRIRPCIQIHRARDDEEMITLGRTSRGTEVAINRRVRDASRVVVIGSLEPHYFAGFTGGRKSFLPGVSAYRTIEGNHRLALLPDAKCLKLDGNPVHEDMLEAMEVIGEENVFALQFVIDGKRRLASACVGALSAAFAASLGPAKEIASVPVHGLMDVVIAVVNPPMDIDLYQSHKAIQHASLAVRDGGILILVSSCREGVGPSTFHEILAGVENPGDVRAIIGERPYRLGDHTAARFADVLERVRVCAVTDLPPGVLERVFVEAASDVQGAIDRALGEVGQDARVLVLTDANVVVPNVQVRDPGDVGV</sequence>
<feature type="domain" description="LarA-like N-terminal" evidence="1">
    <location>
        <begin position="13"/>
        <end position="197"/>
    </location>
</feature>
<dbReference type="InterPro" id="IPR048068">
    <property type="entry name" value="LarA-like"/>
</dbReference>
<dbReference type="PANTHER" id="PTHR33171:SF17">
    <property type="entry name" value="LARA-LIKE N-TERMINAL DOMAIN-CONTAINING PROTEIN"/>
    <property type="match status" value="1"/>
</dbReference>
<name>A0A0S7WVK2_UNCT6</name>
<evidence type="ECO:0000259" key="1">
    <source>
        <dbReference type="Pfam" id="PF09861"/>
    </source>
</evidence>
<dbReference type="InterPro" id="IPR047926">
    <property type="entry name" value="Ni_dep_LarA"/>
</dbReference>
<dbReference type="NCBIfam" id="NF033504">
    <property type="entry name" value="Ni_dep_LarA"/>
    <property type="match status" value="1"/>
</dbReference>
<dbReference type="InterPro" id="IPR043166">
    <property type="entry name" value="LarA-like_C"/>
</dbReference>
<dbReference type="Proteomes" id="UP000052008">
    <property type="component" value="Unassembled WGS sequence"/>
</dbReference>
<dbReference type="GO" id="GO:0050043">
    <property type="term" value="F:lactate racemase activity"/>
    <property type="evidence" value="ECO:0007669"/>
    <property type="project" value="InterPro"/>
</dbReference>
<accession>A0A0S7WVK2</accession>
<dbReference type="PATRIC" id="fig|1703770.3.peg.2040"/>
<dbReference type="Gene3D" id="3.40.50.11440">
    <property type="match status" value="1"/>
</dbReference>
<evidence type="ECO:0000313" key="3">
    <source>
        <dbReference type="EMBL" id="KPJ54200.1"/>
    </source>
</evidence>
<dbReference type="InterPro" id="IPR048520">
    <property type="entry name" value="LarA_C"/>
</dbReference>
<proteinExistence type="predicted"/>
<comment type="caution">
    <text evidence="3">The sequence shown here is derived from an EMBL/GenBank/DDBJ whole genome shotgun (WGS) entry which is preliminary data.</text>
</comment>
<dbReference type="AlphaFoldDB" id="A0A0S7WVK2"/>
<organism evidence="3 4">
    <name type="scientific">candidate division TA06 bacterium DG_24</name>
    <dbReference type="NCBI Taxonomy" id="1703770"/>
    <lineage>
        <taxon>Bacteria</taxon>
        <taxon>Bacteria division TA06</taxon>
    </lineage>
</organism>
<protein>
    <submittedName>
        <fullName evidence="3">Uncharacterized protein</fullName>
    </submittedName>
</protein>
<gene>
    <name evidence="3" type="ORF">AMJ39_01205</name>
</gene>
<dbReference type="Gene3D" id="3.90.226.30">
    <property type="match status" value="1"/>
</dbReference>
<dbReference type="PANTHER" id="PTHR33171">
    <property type="entry name" value="LAR_N DOMAIN-CONTAINING PROTEIN"/>
    <property type="match status" value="1"/>
</dbReference>
<reference evidence="3 4" key="1">
    <citation type="journal article" date="2015" name="Microbiome">
        <title>Genomic resolution of linkages in carbon, nitrogen, and sulfur cycling among widespread estuary sediment bacteria.</title>
        <authorList>
            <person name="Baker B.J."/>
            <person name="Lazar C.S."/>
            <person name="Teske A.P."/>
            <person name="Dick G.J."/>
        </authorList>
    </citation>
    <scope>NUCLEOTIDE SEQUENCE [LARGE SCALE GENOMIC DNA]</scope>
    <source>
        <strain evidence="3">DG_24</strain>
    </source>
</reference>